<dbReference type="PANTHER" id="PTHR48090:SF1">
    <property type="entry name" value="PROPHAGE BACTOPRENOL GLUCOSYL TRANSFERASE HOMOLOG"/>
    <property type="match status" value="1"/>
</dbReference>
<evidence type="ECO:0000256" key="4">
    <source>
        <dbReference type="ARBA" id="ARBA00022692"/>
    </source>
</evidence>
<dbReference type="GO" id="GO:0016757">
    <property type="term" value="F:glycosyltransferase activity"/>
    <property type="evidence" value="ECO:0007669"/>
    <property type="project" value="UniProtKB-KW"/>
</dbReference>
<comment type="subcellular location">
    <subcellularLocation>
        <location evidence="1">Membrane</location>
        <topology evidence="1">Multi-pass membrane protein</topology>
    </subcellularLocation>
</comment>
<keyword evidence="5" id="KW-1133">Transmembrane helix</keyword>
<dbReference type="GO" id="GO:0005886">
    <property type="term" value="C:plasma membrane"/>
    <property type="evidence" value="ECO:0007669"/>
    <property type="project" value="TreeGrafter"/>
</dbReference>
<evidence type="ECO:0000256" key="3">
    <source>
        <dbReference type="ARBA" id="ARBA00022679"/>
    </source>
</evidence>
<dbReference type="KEGG" id="lua:D4A81_04375"/>
<sequence>MNKKISIIVSVYNEEEVLFEFYRETIKVLLLIDHSYEIVFVNDGSMDGSRGLLFKIAKDDPNVKVVHFSKNFGHEAAMIAGIDHASGDYLVCMDADLQHPPTLLPEIMKKFEAGYDIINMVRTVNKSAGIVKNITSSAFYKVINRLSDNKLVNNASDFFGISKRVADILRNNYRDKIRFLRGYVQNVGFNTINIEYEAKRRFAGESKYSIRNLFKFSMNTIMTFSNLPLKLGIYAGIMAIVLAIILAIYTVWSFIKVGTPSGYATTICLICFMFSVLFFIVGIIGEYLGMILSELRDHPIYIVEEKINFDKAKKEL</sequence>
<keyword evidence="9" id="KW-1185">Reference proteome</keyword>
<keyword evidence="3 8" id="KW-0808">Transferase</keyword>
<keyword evidence="4" id="KW-0812">Transmembrane</keyword>
<dbReference type="Gene3D" id="3.90.550.10">
    <property type="entry name" value="Spore Coat Polysaccharide Biosynthesis Protein SpsA, Chain A"/>
    <property type="match status" value="1"/>
</dbReference>
<evidence type="ECO:0000256" key="5">
    <source>
        <dbReference type="ARBA" id="ARBA00022989"/>
    </source>
</evidence>
<evidence type="ECO:0000256" key="2">
    <source>
        <dbReference type="ARBA" id="ARBA00022676"/>
    </source>
</evidence>
<evidence type="ECO:0000259" key="7">
    <source>
        <dbReference type="Pfam" id="PF00535"/>
    </source>
</evidence>
<proteinExistence type="predicted"/>
<organism evidence="8 9">
    <name type="scientific">Lachnoanaerobaculum umeaense</name>
    <dbReference type="NCBI Taxonomy" id="617123"/>
    <lineage>
        <taxon>Bacteria</taxon>
        <taxon>Bacillati</taxon>
        <taxon>Bacillota</taxon>
        <taxon>Clostridia</taxon>
        <taxon>Lachnospirales</taxon>
        <taxon>Lachnospiraceae</taxon>
        <taxon>Lachnoanaerobaculum</taxon>
    </lineage>
</organism>
<keyword evidence="2" id="KW-0328">Glycosyltransferase</keyword>
<dbReference type="Proteomes" id="UP000265562">
    <property type="component" value="Chromosome"/>
</dbReference>
<dbReference type="InterPro" id="IPR001173">
    <property type="entry name" value="Glyco_trans_2-like"/>
</dbReference>
<protein>
    <submittedName>
        <fullName evidence="8">Glycosyltransferase</fullName>
    </submittedName>
</protein>
<dbReference type="RefSeq" id="WP_111525697.1">
    <property type="nucleotide sequence ID" value="NZ_CP032364.1"/>
</dbReference>
<evidence type="ECO:0000313" key="8">
    <source>
        <dbReference type="EMBL" id="AYA99237.1"/>
    </source>
</evidence>
<feature type="domain" description="Glycosyltransferase 2-like" evidence="7">
    <location>
        <begin position="6"/>
        <end position="166"/>
    </location>
</feature>
<reference evidence="8 9" key="1">
    <citation type="submission" date="2018-09" db="EMBL/GenBank/DDBJ databases">
        <title>Genome sequencing of Lachnoanaerobaculum umeaense DSM 23576.</title>
        <authorList>
            <person name="Kook J.-K."/>
            <person name="Park S.-N."/>
            <person name="Lim Y.K."/>
        </authorList>
    </citation>
    <scope>NUCLEOTIDE SEQUENCE [LARGE SCALE GENOMIC DNA]</scope>
    <source>
        <strain evidence="9">DSM 23576 \ CCUG 58757</strain>
    </source>
</reference>
<dbReference type="AlphaFoldDB" id="A0A385Q0X2"/>
<keyword evidence="6" id="KW-0472">Membrane</keyword>
<dbReference type="InterPro" id="IPR050256">
    <property type="entry name" value="Glycosyltransferase_2"/>
</dbReference>
<evidence type="ECO:0000313" key="9">
    <source>
        <dbReference type="Proteomes" id="UP000265562"/>
    </source>
</evidence>
<accession>A0A385Q0X2</accession>
<gene>
    <name evidence="8" type="ORF">D4A81_04375</name>
</gene>
<dbReference type="OrthoDB" id="9807778at2"/>
<dbReference type="Pfam" id="PF00535">
    <property type="entry name" value="Glycos_transf_2"/>
    <property type="match status" value="1"/>
</dbReference>
<dbReference type="InterPro" id="IPR029044">
    <property type="entry name" value="Nucleotide-diphossugar_trans"/>
</dbReference>
<dbReference type="CDD" id="cd04187">
    <property type="entry name" value="DPM1_like_bac"/>
    <property type="match status" value="1"/>
</dbReference>
<dbReference type="PANTHER" id="PTHR48090">
    <property type="entry name" value="UNDECAPRENYL-PHOSPHATE 4-DEOXY-4-FORMAMIDO-L-ARABINOSE TRANSFERASE-RELATED"/>
    <property type="match status" value="1"/>
</dbReference>
<dbReference type="EMBL" id="CP032364">
    <property type="protein sequence ID" value="AYA99237.1"/>
    <property type="molecule type" value="Genomic_DNA"/>
</dbReference>
<name>A0A385Q0X2_9FIRM</name>
<evidence type="ECO:0000256" key="6">
    <source>
        <dbReference type="ARBA" id="ARBA00023136"/>
    </source>
</evidence>
<dbReference type="SUPFAM" id="SSF53448">
    <property type="entry name" value="Nucleotide-diphospho-sugar transferases"/>
    <property type="match status" value="1"/>
</dbReference>
<evidence type="ECO:0000256" key="1">
    <source>
        <dbReference type="ARBA" id="ARBA00004141"/>
    </source>
</evidence>